<evidence type="ECO:0000313" key="5">
    <source>
        <dbReference type="Proteomes" id="UP000501623"/>
    </source>
</evidence>
<evidence type="ECO:0000256" key="2">
    <source>
        <dbReference type="SAM" id="SignalP"/>
    </source>
</evidence>
<feature type="chain" id="PRO_5026663543" evidence="2">
    <location>
        <begin position="21"/>
        <end position="313"/>
    </location>
</feature>
<dbReference type="PANTHER" id="PTHR47572:SF4">
    <property type="entry name" value="LACTONASE DRP35"/>
    <property type="match status" value="1"/>
</dbReference>
<reference evidence="4 5" key="1">
    <citation type="submission" date="2020-05" db="EMBL/GenBank/DDBJ databases">
        <title>Complete genome sequence of Hymenobacter sp. TS19 in Coasted Sand Dune.</title>
        <authorList>
            <person name="Lee J.-H."/>
            <person name="Jung J.-H."/>
            <person name="Jeong S."/>
            <person name="Zhao L."/>
            <person name="Kim M.-K."/>
            <person name="Seo H.-S."/>
            <person name="Lim S."/>
        </authorList>
    </citation>
    <scope>NUCLEOTIDE SEQUENCE [LARGE SCALE GENOMIC DNA]</scope>
    <source>
        <strain evidence="4 5">TS19</strain>
    </source>
</reference>
<evidence type="ECO:0000256" key="1">
    <source>
        <dbReference type="ARBA" id="ARBA00022801"/>
    </source>
</evidence>
<feature type="domain" description="SMP-30/Gluconolactonase/LRE-like region" evidence="3">
    <location>
        <begin position="55"/>
        <end position="299"/>
    </location>
</feature>
<dbReference type="EMBL" id="CP053538">
    <property type="protein sequence ID" value="QJX46975.1"/>
    <property type="molecule type" value="Genomic_DNA"/>
</dbReference>
<proteinExistence type="predicted"/>
<evidence type="ECO:0000259" key="3">
    <source>
        <dbReference type="Pfam" id="PF08450"/>
    </source>
</evidence>
<dbReference type="SUPFAM" id="SSF63829">
    <property type="entry name" value="Calcium-dependent phosphotriesterase"/>
    <property type="match status" value="1"/>
</dbReference>
<dbReference type="Proteomes" id="UP000501623">
    <property type="component" value="Chromosome"/>
</dbReference>
<organism evidence="4 5">
    <name type="scientific">Hymenobacter taeanensis</name>
    <dbReference type="NCBI Taxonomy" id="2735321"/>
    <lineage>
        <taxon>Bacteria</taxon>
        <taxon>Pseudomonadati</taxon>
        <taxon>Bacteroidota</taxon>
        <taxon>Cytophagia</taxon>
        <taxon>Cytophagales</taxon>
        <taxon>Hymenobacteraceae</taxon>
        <taxon>Hymenobacter</taxon>
    </lineage>
</organism>
<keyword evidence="2" id="KW-0732">Signal</keyword>
<dbReference type="KEGG" id="hts:HMJ29_08525"/>
<dbReference type="Gene3D" id="2.120.10.30">
    <property type="entry name" value="TolB, C-terminal domain"/>
    <property type="match status" value="1"/>
</dbReference>
<sequence>METAQSLYLALLATGLLASAFPAAVMGQQEASTNGSGSVVANGAQLTLVAEQFKFTEGPAVDKAGNVFFTDQPNDKIWKYSTDGKLSVFLDKAGRANGLYFDKRGNLVACADEQNQLWSIDKQGRPTVLLTEVAGHRLNGPNDLWIHPKTEGIYFTDPYYQRNYWTRQAPDPALGGQKLYYLAAGAKTAVVADDQLQKPNGIVGTPNGKVLYVADIEANKTYQYQIRPDGTLSNRQVFAGQGSDGMTLDQEGNVYLTGKGVTVYNAAGQRIEHIDVPAEWTGNVCFAGPDRKTLFITASEAVYVLPMRVKGVQ</sequence>
<keyword evidence="1" id="KW-0378">Hydrolase</keyword>
<dbReference type="InterPro" id="IPR013658">
    <property type="entry name" value="SGL"/>
</dbReference>
<dbReference type="PANTHER" id="PTHR47572">
    <property type="entry name" value="LIPOPROTEIN-RELATED"/>
    <property type="match status" value="1"/>
</dbReference>
<accession>A0A6M6BIU6</accession>
<evidence type="ECO:0000313" key="4">
    <source>
        <dbReference type="EMBL" id="QJX46975.1"/>
    </source>
</evidence>
<name>A0A6M6BIU6_9BACT</name>
<dbReference type="AlphaFoldDB" id="A0A6M6BIU6"/>
<dbReference type="InterPro" id="IPR011042">
    <property type="entry name" value="6-blade_b-propeller_TolB-like"/>
</dbReference>
<dbReference type="Pfam" id="PF08450">
    <property type="entry name" value="SGL"/>
    <property type="match status" value="1"/>
</dbReference>
<feature type="signal peptide" evidence="2">
    <location>
        <begin position="1"/>
        <end position="20"/>
    </location>
</feature>
<protein>
    <submittedName>
        <fullName evidence="4">SMP-30/gluconolactonase/LRE family protein</fullName>
    </submittedName>
</protein>
<gene>
    <name evidence="4" type="ORF">HMJ29_08525</name>
</gene>
<dbReference type="GO" id="GO:0016787">
    <property type="term" value="F:hydrolase activity"/>
    <property type="evidence" value="ECO:0007669"/>
    <property type="project" value="UniProtKB-KW"/>
</dbReference>
<dbReference type="InterPro" id="IPR051262">
    <property type="entry name" value="SMP-30/CGR1_Lactonase"/>
</dbReference>
<keyword evidence="5" id="KW-1185">Reference proteome</keyword>